<evidence type="ECO:0000259" key="3">
    <source>
        <dbReference type="Pfam" id="PF07883"/>
    </source>
</evidence>
<evidence type="ECO:0000313" key="4">
    <source>
        <dbReference type="EMBL" id="KGX86652.1"/>
    </source>
</evidence>
<dbReference type="RefSeq" id="WP_027445344.1">
    <property type="nucleotide sequence ID" value="NZ_AULJ01000008.1"/>
</dbReference>
<dbReference type="PANTHER" id="PTHR41517">
    <property type="entry name" value="1,2-DIOXYGENASE PROTEIN-RELATED"/>
    <property type="match status" value="1"/>
</dbReference>
<proteinExistence type="predicted"/>
<dbReference type="InterPro" id="IPR047183">
    <property type="entry name" value="GDO-like"/>
</dbReference>
<dbReference type="AlphaFoldDB" id="A0A0A5HSN2"/>
<dbReference type="eggNOG" id="COG3435">
    <property type="taxonomic scope" value="Bacteria"/>
</dbReference>
<protein>
    <submittedName>
        <fullName evidence="4">Cupin</fullName>
    </submittedName>
</protein>
<keyword evidence="1" id="KW-0223">Dioxygenase</keyword>
<feature type="domain" description="Cupin type-2" evidence="3">
    <location>
        <begin position="103"/>
        <end position="169"/>
    </location>
</feature>
<dbReference type="InterPro" id="IPR011051">
    <property type="entry name" value="RmlC_Cupin_sf"/>
</dbReference>
<organism evidence="4 5">
    <name type="scientific">Pontibacillus marinus BH030004 = DSM 16465</name>
    <dbReference type="NCBI Taxonomy" id="1385511"/>
    <lineage>
        <taxon>Bacteria</taxon>
        <taxon>Bacillati</taxon>
        <taxon>Bacillota</taxon>
        <taxon>Bacilli</taxon>
        <taxon>Bacillales</taxon>
        <taxon>Bacillaceae</taxon>
        <taxon>Pontibacillus</taxon>
    </lineage>
</organism>
<dbReference type="CDD" id="cd02216">
    <property type="entry name" value="cupin_GDO-like_N"/>
    <property type="match status" value="1"/>
</dbReference>
<evidence type="ECO:0000313" key="5">
    <source>
        <dbReference type="Proteomes" id="UP000030403"/>
    </source>
</evidence>
<dbReference type="InterPro" id="IPR013096">
    <property type="entry name" value="Cupin_2"/>
</dbReference>
<name>A0A0A5HSN2_9BACI</name>
<dbReference type="Gene3D" id="2.60.120.10">
    <property type="entry name" value="Jelly Rolls"/>
    <property type="match status" value="1"/>
</dbReference>
<dbReference type="Pfam" id="PF07883">
    <property type="entry name" value="Cupin_2"/>
    <property type="match status" value="2"/>
</dbReference>
<keyword evidence="2" id="KW-0560">Oxidoreductase</keyword>
<dbReference type="STRING" id="1385511.GCA_000425225_00743"/>
<dbReference type="CDD" id="cd06992">
    <property type="entry name" value="cupin_GDO-like_C"/>
    <property type="match status" value="1"/>
</dbReference>
<evidence type="ECO:0000256" key="1">
    <source>
        <dbReference type="ARBA" id="ARBA00022964"/>
    </source>
</evidence>
<comment type="caution">
    <text evidence="4">The sequence shown here is derived from an EMBL/GenBank/DDBJ whole genome shotgun (WGS) entry which is preliminary data.</text>
</comment>
<keyword evidence="5" id="KW-1185">Reference proteome</keyword>
<dbReference type="EMBL" id="AVPF01000029">
    <property type="protein sequence ID" value="KGX86652.1"/>
    <property type="molecule type" value="Genomic_DNA"/>
</dbReference>
<dbReference type="PANTHER" id="PTHR41517:SF1">
    <property type="entry name" value="CUPIN"/>
    <property type="match status" value="1"/>
</dbReference>
<feature type="domain" description="Cupin type-2" evidence="3">
    <location>
        <begin position="272"/>
        <end position="337"/>
    </location>
</feature>
<reference evidence="4 5" key="1">
    <citation type="submission" date="2013-08" db="EMBL/GenBank/DDBJ databases">
        <authorList>
            <person name="Huang J."/>
            <person name="Wang G."/>
        </authorList>
    </citation>
    <scope>NUCLEOTIDE SEQUENCE [LARGE SCALE GENOMIC DNA]</scope>
    <source>
        <strain evidence="4 5">BH030004</strain>
    </source>
</reference>
<dbReference type="InterPro" id="IPR014710">
    <property type="entry name" value="RmlC-like_jellyroll"/>
</dbReference>
<dbReference type="SUPFAM" id="SSF51182">
    <property type="entry name" value="RmlC-like cupins"/>
    <property type="match status" value="1"/>
</dbReference>
<gene>
    <name evidence="4" type="ORF">N783_11710</name>
</gene>
<sequence length="370" mass="41957">MAGKNSFFESEEVKAFNEDIQQYNLGPLWNAIPDLMNKTPDTGAEPYLWKWETIYQKLMEAKEIFTPERGGERRAIYLQNPGLTDRKPWGWGSTTQNLYAAVQLILPGEKAPSHRHTQSALRFITNGDGAFSTVDGEKMYMNEGDFLVTPGGLWHGHGHEGDEPMIWMDCLDIPFVYSIGGTFFEPYPDGLQPAKKPDNYSSHHYEGGMVRPITHREPQVAPVGKYTWAQTKDALDSISQYEPDPYDGYGVEYINPSTGEQANPTILAKLLKLPSGFKGKAHRHTDSNIFTVYKGSGYTVINGQKFEWSKGDYFVIPSWATHEHVVTSSEDAYLFNVSDQPIMEKFNFQQEEAYEENEGHQQITSVFEPK</sequence>
<dbReference type="OrthoDB" id="285029at2"/>
<accession>A0A0A5HSN2</accession>
<dbReference type="Proteomes" id="UP000030403">
    <property type="component" value="Unassembled WGS sequence"/>
</dbReference>
<evidence type="ECO:0000256" key="2">
    <source>
        <dbReference type="ARBA" id="ARBA00023002"/>
    </source>
</evidence>
<dbReference type="GO" id="GO:0051213">
    <property type="term" value="F:dioxygenase activity"/>
    <property type="evidence" value="ECO:0007669"/>
    <property type="project" value="UniProtKB-KW"/>
</dbReference>